<evidence type="ECO:0000256" key="6">
    <source>
        <dbReference type="SAM" id="MobiDB-lite"/>
    </source>
</evidence>
<sequence>MIFVTDARSALAYVGPEWADLTGQPLSEAVGSGWLACLHAADREIIRTFLQGAVREHAEFHGRYRVRTPDGGHVWVAAGAVPSFGPPERTFLGYLGSVTRIGPSARRLWPPMGRSDDMYHRRGTAERRLSRSSNSRPITCSWPTA</sequence>
<dbReference type="SUPFAM" id="SSF55785">
    <property type="entry name" value="PYP-like sensor domain (PAS domain)"/>
    <property type="match status" value="1"/>
</dbReference>
<dbReference type="Proteomes" id="UP001244297">
    <property type="component" value="Unassembled WGS sequence"/>
</dbReference>
<dbReference type="InterPro" id="IPR035965">
    <property type="entry name" value="PAS-like_dom_sf"/>
</dbReference>
<protein>
    <recommendedName>
        <fullName evidence="2">histidine kinase</fullName>
        <ecNumber evidence="2">2.7.13.3</ecNumber>
    </recommendedName>
</protein>
<dbReference type="PROSITE" id="PS50112">
    <property type="entry name" value="PAS"/>
    <property type="match status" value="1"/>
</dbReference>
<name>A0ABT8AXR9_9HYPH</name>
<organism evidence="8 9">
    <name type="scientific">Methylobacterium longum</name>
    <dbReference type="NCBI Taxonomy" id="767694"/>
    <lineage>
        <taxon>Bacteria</taxon>
        <taxon>Pseudomonadati</taxon>
        <taxon>Pseudomonadota</taxon>
        <taxon>Alphaproteobacteria</taxon>
        <taxon>Hyphomicrobiales</taxon>
        <taxon>Methylobacteriaceae</taxon>
        <taxon>Methylobacterium</taxon>
    </lineage>
</organism>
<feature type="region of interest" description="Disordered" evidence="6">
    <location>
        <begin position="124"/>
        <end position="145"/>
    </location>
</feature>
<dbReference type="Gene3D" id="3.30.450.20">
    <property type="entry name" value="PAS domain"/>
    <property type="match status" value="1"/>
</dbReference>
<evidence type="ECO:0000313" key="9">
    <source>
        <dbReference type="Proteomes" id="UP001244297"/>
    </source>
</evidence>
<keyword evidence="4" id="KW-0808">Transferase</keyword>
<evidence type="ECO:0000256" key="3">
    <source>
        <dbReference type="ARBA" id="ARBA00022553"/>
    </source>
</evidence>
<feature type="domain" description="PAS" evidence="7">
    <location>
        <begin position="1"/>
        <end position="57"/>
    </location>
</feature>
<dbReference type="Pfam" id="PF08447">
    <property type="entry name" value="PAS_3"/>
    <property type="match status" value="1"/>
</dbReference>
<evidence type="ECO:0000256" key="4">
    <source>
        <dbReference type="ARBA" id="ARBA00022679"/>
    </source>
</evidence>
<gene>
    <name evidence="8" type="ORF">QWZ18_29625</name>
</gene>
<dbReference type="PANTHER" id="PTHR43304">
    <property type="entry name" value="PHYTOCHROME-LIKE PROTEIN CPH1"/>
    <property type="match status" value="1"/>
</dbReference>
<evidence type="ECO:0000313" key="8">
    <source>
        <dbReference type="EMBL" id="MDN3574742.1"/>
    </source>
</evidence>
<proteinExistence type="predicted"/>
<accession>A0ABT8AXR9</accession>
<feature type="compositionally biased region" description="Polar residues" evidence="6">
    <location>
        <begin position="131"/>
        <end position="145"/>
    </location>
</feature>
<evidence type="ECO:0000256" key="5">
    <source>
        <dbReference type="ARBA" id="ARBA00022777"/>
    </source>
</evidence>
<dbReference type="InterPro" id="IPR052162">
    <property type="entry name" value="Sensor_kinase/Photoreceptor"/>
</dbReference>
<evidence type="ECO:0000259" key="7">
    <source>
        <dbReference type="PROSITE" id="PS50112"/>
    </source>
</evidence>
<dbReference type="PANTHER" id="PTHR43304:SF1">
    <property type="entry name" value="PAC DOMAIN-CONTAINING PROTEIN"/>
    <property type="match status" value="1"/>
</dbReference>
<dbReference type="InterPro" id="IPR013655">
    <property type="entry name" value="PAS_fold_3"/>
</dbReference>
<dbReference type="RefSeq" id="WP_238290925.1">
    <property type="nucleotide sequence ID" value="NZ_BPQS01000029.1"/>
</dbReference>
<comment type="catalytic activity">
    <reaction evidence="1">
        <text>ATP + protein L-histidine = ADP + protein N-phospho-L-histidine.</text>
        <dbReference type="EC" id="2.7.13.3"/>
    </reaction>
</comment>
<evidence type="ECO:0000256" key="2">
    <source>
        <dbReference type="ARBA" id="ARBA00012438"/>
    </source>
</evidence>
<evidence type="ECO:0000256" key="1">
    <source>
        <dbReference type="ARBA" id="ARBA00000085"/>
    </source>
</evidence>
<dbReference type="NCBIfam" id="TIGR00229">
    <property type="entry name" value="sensory_box"/>
    <property type="match status" value="1"/>
</dbReference>
<dbReference type="InterPro" id="IPR000014">
    <property type="entry name" value="PAS"/>
</dbReference>
<comment type="caution">
    <text evidence="8">The sequence shown here is derived from an EMBL/GenBank/DDBJ whole genome shotgun (WGS) entry which is preliminary data.</text>
</comment>
<dbReference type="EMBL" id="JAUFPT010000114">
    <property type="protein sequence ID" value="MDN3574742.1"/>
    <property type="molecule type" value="Genomic_DNA"/>
</dbReference>
<keyword evidence="3" id="KW-0597">Phosphoprotein</keyword>
<dbReference type="CDD" id="cd00130">
    <property type="entry name" value="PAS"/>
    <property type="match status" value="1"/>
</dbReference>
<dbReference type="EC" id="2.7.13.3" evidence="2"/>
<keyword evidence="9" id="KW-1185">Reference proteome</keyword>
<reference evidence="9" key="1">
    <citation type="journal article" date="2019" name="Int. J. Syst. Evol. Microbiol.">
        <title>The Global Catalogue of Microorganisms (GCM) 10K type strain sequencing project: providing services to taxonomists for standard genome sequencing and annotation.</title>
        <authorList>
            <consortium name="The Broad Institute Genomics Platform"/>
            <consortium name="The Broad Institute Genome Sequencing Center for Infectious Disease"/>
            <person name="Wu L."/>
            <person name="Ma J."/>
        </authorList>
    </citation>
    <scope>NUCLEOTIDE SEQUENCE [LARGE SCALE GENOMIC DNA]</scope>
    <source>
        <strain evidence="9">CECT 7806</strain>
    </source>
</reference>
<keyword evidence="5" id="KW-0418">Kinase</keyword>